<evidence type="ECO:0000313" key="1">
    <source>
        <dbReference type="EMBL" id="CDI81446.1"/>
    </source>
</evidence>
<protein>
    <submittedName>
        <fullName evidence="1">Syntaxin, putative</fullName>
    </submittedName>
</protein>
<sequence length="169" mass="18922">MAAPLVMRDLSPLFFRFKAEAKEKRLRFSKPSVCVPSPTNRSATNRMCAAMVVQVDALEELHDDLAHIKERMSQLQKVQQRRLLQVFGDSHGDTAIGNEIDTHTASITQLFYRCEVKLQKICPPGVSTGAAAEARMQQNAQKAVAAQLHSLNQAFRQQQKAYLEGKQDV</sequence>
<dbReference type="Gene3D" id="1.20.58.70">
    <property type="match status" value="1"/>
</dbReference>
<keyword evidence="2" id="KW-1185">Reference proteome</keyword>
<dbReference type="AlphaFoldDB" id="U6GMK3"/>
<gene>
    <name evidence="1" type="ORF">EAH_00061090</name>
</gene>
<organism evidence="1 2">
    <name type="scientific">Eimeria acervulina</name>
    <name type="common">Coccidian parasite</name>
    <dbReference type="NCBI Taxonomy" id="5801"/>
    <lineage>
        <taxon>Eukaryota</taxon>
        <taxon>Sar</taxon>
        <taxon>Alveolata</taxon>
        <taxon>Apicomplexa</taxon>
        <taxon>Conoidasida</taxon>
        <taxon>Coccidia</taxon>
        <taxon>Eucoccidiorida</taxon>
        <taxon>Eimeriorina</taxon>
        <taxon>Eimeriidae</taxon>
        <taxon>Eimeria</taxon>
    </lineage>
</organism>
<accession>U6GMK3</accession>
<dbReference type="GeneID" id="25274179"/>
<dbReference type="OrthoDB" id="10251371at2759"/>
<reference evidence="1" key="1">
    <citation type="submission" date="2013-10" db="EMBL/GenBank/DDBJ databases">
        <title>Genomic analysis of the causative agents of coccidiosis in chickens.</title>
        <authorList>
            <person name="Reid A.J."/>
            <person name="Blake D."/>
            <person name="Billington K."/>
            <person name="Browne H."/>
            <person name="Dunn M."/>
            <person name="Hung S."/>
            <person name="Kawahara F."/>
            <person name="Miranda-Saavedra D."/>
            <person name="Mourier T."/>
            <person name="Nagra H."/>
            <person name="Otto T.D."/>
            <person name="Rawlings N."/>
            <person name="Sanchez A."/>
            <person name="Sanders M."/>
            <person name="Subramaniam C."/>
            <person name="Tay Y."/>
            <person name="Dear P."/>
            <person name="Doerig C."/>
            <person name="Gruber A."/>
            <person name="Parkinson J."/>
            <person name="Shirley M."/>
            <person name="Wan K.L."/>
            <person name="Berriman M."/>
            <person name="Tomley F."/>
            <person name="Pain A."/>
        </authorList>
    </citation>
    <scope>NUCLEOTIDE SEQUENCE</scope>
    <source>
        <strain evidence="1">Houghton</strain>
    </source>
</reference>
<reference evidence="1" key="2">
    <citation type="submission" date="2013-10" db="EMBL/GenBank/DDBJ databases">
        <authorList>
            <person name="Aslett M."/>
        </authorList>
    </citation>
    <scope>NUCLEOTIDE SEQUENCE</scope>
    <source>
        <strain evidence="1">Houghton</strain>
    </source>
</reference>
<dbReference type="VEuPathDB" id="ToxoDB:EAH_00061090"/>
<dbReference type="OMA" id="ATNRMCA"/>
<dbReference type="SUPFAM" id="SSF47661">
    <property type="entry name" value="t-snare proteins"/>
    <property type="match status" value="1"/>
</dbReference>
<name>U6GMK3_EIMAC</name>
<evidence type="ECO:0000313" key="2">
    <source>
        <dbReference type="Proteomes" id="UP000018050"/>
    </source>
</evidence>
<dbReference type="InterPro" id="IPR010989">
    <property type="entry name" value="SNARE"/>
</dbReference>
<dbReference type="GO" id="GO:0016020">
    <property type="term" value="C:membrane"/>
    <property type="evidence" value="ECO:0007669"/>
    <property type="project" value="InterPro"/>
</dbReference>
<dbReference type="EMBL" id="HG671643">
    <property type="protein sequence ID" value="CDI81446.1"/>
    <property type="molecule type" value="Genomic_DNA"/>
</dbReference>
<dbReference type="RefSeq" id="XP_013248834.1">
    <property type="nucleotide sequence ID" value="XM_013393380.1"/>
</dbReference>
<proteinExistence type="predicted"/>
<dbReference type="Proteomes" id="UP000018050">
    <property type="component" value="Unassembled WGS sequence"/>
</dbReference>
<dbReference type="GO" id="GO:0016192">
    <property type="term" value="P:vesicle-mediated transport"/>
    <property type="evidence" value="ECO:0007669"/>
    <property type="project" value="InterPro"/>
</dbReference>